<sequence>MDFSSLVLMERDKETGLFKKEIGSYSVGDGAEYVRKLYVIENEVTMIFDTKVDVEEWQFSAIFDLFNKKAFEDLGYKIEDIDEEYNPTFKINFSYEEEHEEMKAIINELCNLIKVNMHKVFKDIKGKEQEYK</sequence>
<organism evidence="1 2">
    <name type="scientific">Clostridium cavendishii DSM 21758</name>
    <dbReference type="NCBI Taxonomy" id="1121302"/>
    <lineage>
        <taxon>Bacteria</taxon>
        <taxon>Bacillati</taxon>
        <taxon>Bacillota</taxon>
        <taxon>Clostridia</taxon>
        <taxon>Eubacteriales</taxon>
        <taxon>Clostridiaceae</taxon>
        <taxon>Clostridium</taxon>
    </lineage>
</organism>
<dbReference type="RefSeq" id="WP_072985354.1">
    <property type="nucleotide sequence ID" value="NZ_FQZB01000004.1"/>
</dbReference>
<dbReference type="OrthoDB" id="1913818at2"/>
<dbReference type="STRING" id="1121302.SAMN02745163_00511"/>
<dbReference type="Proteomes" id="UP000184310">
    <property type="component" value="Unassembled WGS sequence"/>
</dbReference>
<dbReference type="AlphaFoldDB" id="A0A1M6CNI9"/>
<evidence type="ECO:0000313" key="2">
    <source>
        <dbReference type="Proteomes" id="UP000184310"/>
    </source>
</evidence>
<keyword evidence="2" id="KW-1185">Reference proteome</keyword>
<reference evidence="1 2" key="1">
    <citation type="submission" date="2016-11" db="EMBL/GenBank/DDBJ databases">
        <authorList>
            <person name="Jaros S."/>
            <person name="Januszkiewicz K."/>
            <person name="Wedrychowicz H."/>
        </authorList>
    </citation>
    <scope>NUCLEOTIDE SEQUENCE [LARGE SCALE GENOMIC DNA]</scope>
    <source>
        <strain evidence="1 2">DSM 21758</strain>
    </source>
</reference>
<protein>
    <submittedName>
        <fullName evidence="1">Uncharacterized protein</fullName>
    </submittedName>
</protein>
<dbReference type="Pfam" id="PF20548">
    <property type="entry name" value="DUF6762"/>
    <property type="match status" value="1"/>
</dbReference>
<name>A0A1M6CNI9_9CLOT</name>
<evidence type="ECO:0000313" key="1">
    <source>
        <dbReference type="EMBL" id="SHI62567.1"/>
    </source>
</evidence>
<proteinExistence type="predicted"/>
<gene>
    <name evidence="1" type="ORF">SAMN02745163_00511</name>
</gene>
<dbReference type="EMBL" id="FQZB01000004">
    <property type="protein sequence ID" value="SHI62567.1"/>
    <property type="molecule type" value="Genomic_DNA"/>
</dbReference>
<accession>A0A1M6CNI9</accession>
<dbReference type="InterPro" id="IPR046650">
    <property type="entry name" value="DUF6762"/>
</dbReference>